<evidence type="ECO:0000313" key="2">
    <source>
        <dbReference type="Proteomes" id="UP000515123"/>
    </source>
</evidence>
<evidence type="ECO:0000259" key="1">
    <source>
        <dbReference type="PROSITE" id="PS52045"/>
    </source>
</evidence>
<evidence type="ECO:0000313" key="3">
    <source>
        <dbReference type="RefSeq" id="XP_020089529.1"/>
    </source>
</evidence>
<dbReference type="InterPro" id="IPR025521">
    <property type="entry name" value="Neprosin_propep"/>
</dbReference>
<sequence length="443" mass="50229">MVGLFVALFMPINIHTLFSLFFPIKSIMEVVKKEVILLTLLCFSLRDVLVDGKRKITAMDKEDAVEKKLKLLNKPAVKTIQSEDGDIIDCVDVYKQPAFDHPLLRNHTITLRPSEEPFTKAANADSNSSANLAWQVWRKSGSCPEGTIPILRIEKRHLLNTNSLETYGRKPRHGVTKHEIHLPNKTILIGVEDLNEVSVLVGAGYSYLGIQARINTWNPRVEASDEFSSAQIWLRNGPFRNFDSVEAGWIVYPDLYNDTATRFFIYWAAGANTGCFNLLCSGFVQIDPSIALGARIDPISQEWGDQYIIELTIWKDLKDDDKWWVAYGRTTFGYWPASIFRGLTKVGTVALFGGIVYSPRMKQQLPHTRTAMGSGRFAFDHWGQAAFIGQPRIMDYSKTFKYPDPGQTFSTHTDCYSGENYAEVQFTEPRFYFGGPGRNMYCK</sequence>
<organism evidence="2 3">
    <name type="scientific">Ananas comosus</name>
    <name type="common">Pineapple</name>
    <name type="synonym">Ananas ananas</name>
    <dbReference type="NCBI Taxonomy" id="4615"/>
    <lineage>
        <taxon>Eukaryota</taxon>
        <taxon>Viridiplantae</taxon>
        <taxon>Streptophyta</taxon>
        <taxon>Embryophyta</taxon>
        <taxon>Tracheophyta</taxon>
        <taxon>Spermatophyta</taxon>
        <taxon>Magnoliopsida</taxon>
        <taxon>Liliopsida</taxon>
        <taxon>Poales</taxon>
        <taxon>Bromeliaceae</taxon>
        <taxon>Bromelioideae</taxon>
        <taxon>Ananas</taxon>
    </lineage>
</organism>
<dbReference type="OrthoDB" id="1858978at2759"/>
<dbReference type="InterPro" id="IPR053168">
    <property type="entry name" value="Glutamic_endopeptidase"/>
</dbReference>
<feature type="domain" description="Neprosin PEP catalytic" evidence="1">
    <location>
        <begin position="188"/>
        <end position="443"/>
    </location>
</feature>
<dbReference type="Pfam" id="PF03080">
    <property type="entry name" value="Neprosin"/>
    <property type="match status" value="1"/>
</dbReference>
<dbReference type="InterPro" id="IPR004314">
    <property type="entry name" value="Neprosin"/>
</dbReference>
<dbReference type="PROSITE" id="PS52045">
    <property type="entry name" value="NEPROSIN_PEP_CD"/>
    <property type="match status" value="1"/>
</dbReference>
<reference evidence="3" key="2">
    <citation type="submission" date="2025-08" db="UniProtKB">
        <authorList>
            <consortium name="RefSeq"/>
        </authorList>
    </citation>
    <scope>IDENTIFICATION</scope>
    <source>
        <tissue evidence="3">Leaf</tissue>
    </source>
</reference>
<proteinExistence type="predicted"/>
<dbReference type="PANTHER" id="PTHR31589">
    <property type="entry name" value="PROTEIN, PUTATIVE (DUF239)-RELATED-RELATED"/>
    <property type="match status" value="1"/>
</dbReference>
<dbReference type="PANTHER" id="PTHR31589:SF111">
    <property type="entry name" value="NEPROSIN DOMAIN-CONTAINING PROTEIN"/>
    <property type="match status" value="1"/>
</dbReference>
<dbReference type="AlphaFoldDB" id="A0A6P5F105"/>
<keyword evidence="2" id="KW-1185">Reference proteome</keyword>
<dbReference type="Gene3D" id="3.90.1320.10">
    <property type="entry name" value="Outer-capsid protein sigma 3, large lobe"/>
    <property type="match status" value="1"/>
</dbReference>
<dbReference type="RefSeq" id="XP_020089529.1">
    <property type="nucleotide sequence ID" value="XM_020233940.1"/>
</dbReference>
<name>A0A6P5F105_ANACO</name>
<dbReference type="GeneID" id="109711054"/>
<protein>
    <submittedName>
        <fullName evidence="3">Uncharacterized protein LOC109711054</fullName>
    </submittedName>
</protein>
<accession>A0A6P5F105</accession>
<reference evidence="2" key="1">
    <citation type="journal article" date="2015" name="Nat. Genet.">
        <title>The pineapple genome and the evolution of CAM photosynthesis.</title>
        <authorList>
            <person name="Ming R."/>
            <person name="VanBuren R."/>
            <person name="Wai C.M."/>
            <person name="Tang H."/>
            <person name="Schatz M.C."/>
            <person name="Bowers J.E."/>
            <person name="Lyons E."/>
            <person name="Wang M.L."/>
            <person name="Chen J."/>
            <person name="Biggers E."/>
            <person name="Zhang J."/>
            <person name="Huang L."/>
            <person name="Zhang L."/>
            <person name="Miao W."/>
            <person name="Zhang J."/>
            <person name="Ye Z."/>
            <person name="Miao C."/>
            <person name="Lin Z."/>
            <person name="Wang H."/>
            <person name="Zhou H."/>
            <person name="Yim W.C."/>
            <person name="Priest H.D."/>
            <person name="Zheng C."/>
            <person name="Woodhouse M."/>
            <person name="Edger P.P."/>
            <person name="Guyot R."/>
            <person name="Guo H.B."/>
            <person name="Guo H."/>
            <person name="Zheng G."/>
            <person name="Singh R."/>
            <person name="Sharma A."/>
            <person name="Min X."/>
            <person name="Zheng Y."/>
            <person name="Lee H."/>
            <person name="Gurtowski J."/>
            <person name="Sedlazeck F.J."/>
            <person name="Harkess A."/>
            <person name="McKain M.R."/>
            <person name="Liao Z."/>
            <person name="Fang J."/>
            <person name="Liu J."/>
            <person name="Zhang X."/>
            <person name="Zhang Q."/>
            <person name="Hu W."/>
            <person name="Qin Y."/>
            <person name="Wang K."/>
            <person name="Chen L.Y."/>
            <person name="Shirley N."/>
            <person name="Lin Y.R."/>
            <person name="Liu L.Y."/>
            <person name="Hernandez A.G."/>
            <person name="Wright C.L."/>
            <person name="Bulone V."/>
            <person name="Tuskan G.A."/>
            <person name="Heath K."/>
            <person name="Zee F."/>
            <person name="Moore P.H."/>
            <person name="Sunkar R."/>
            <person name="Leebens-Mack J.H."/>
            <person name="Mockler T."/>
            <person name="Bennetzen J.L."/>
            <person name="Freeling M."/>
            <person name="Sankoff D."/>
            <person name="Paterson A.H."/>
            <person name="Zhu X."/>
            <person name="Yang X."/>
            <person name="Smith J.A."/>
            <person name="Cushman J.C."/>
            <person name="Paull R.E."/>
            <person name="Yu Q."/>
        </authorList>
    </citation>
    <scope>NUCLEOTIDE SEQUENCE [LARGE SCALE GENOMIC DNA]</scope>
    <source>
        <strain evidence="2">cv. F153</strain>
    </source>
</reference>
<dbReference type="Pfam" id="PF14365">
    <property type="entry name" value="Neprosin_AP"/>
    <property type="match status" value="1"/>
</dbReference>
<dbReference type="Proteomes" id="UP000515123">
    <property type="component" value="Linkage group 5"/>
</dbReference>
<gene>
    <name evidence="3" type="primary">LOC109711054</name>
</gene>